<dbReference type="AlphaFoldDB" id="A0A182XVM1"/>
<accession>A0A182XVM1</accession>
<dbReference type="VEuPathDB" id="VectorBase:ASTEI00257"/>
<sequence length="78" mass="9017">MVAGRATRPLTARERHRRYRQFYTVALPVVLPERRRSAVAIHRFRLVALYTAQRSCLIRSSGRLSWHAAGPEPAARYD</sequence>
<evidence type="ECO:0000313" key="1">
    <source>
        <dbReference type="EnsemblMetazoa" id="ASTEI00257-PA"/>
    </source>
</evidence>
<name>A0A182XVM1_ANOST</name>
<keyword evidence="2" id="KW-1185">Reference proteome</keyword>
<organism evidence="1 2">
    <name type="scientific">Anopheles stephensi</name>
    <name type="common">Indo-Pakistan malaria mosquito</name>
    <dbReference type="NCBI Taxonomy" id="30069"/>
    <lineage>
        <taxon>Eukaryota</taxon>
        <taxon>Metazoa</taxon>
        <taxon>Ecdysozoa</taxon>
        <taxon>Arthropoda</taxon>
        <taxon>Hexapoda</taxon>
        <taxon>Insecta</taxon>
        <taxon>Pterygota</taxon>
        <taxon>Neoptera</taxon>
        <taxon>Endopterygota</taxon>
        <taxon>Diptera</taxon>
        <taxon>Nematocera</taxon>
        <taxon>Culicoidea</taxon>
        <taxon>Culicidae</taxon>
        <taxon>Anophelinae</taxon>
        <taxon>Anopheles</taxon>
    </lineage>
</organism>
<reference evidence="1" key="2">
    <citation type="submission" date="2020-05" db="UniProtKB">
        <authorList>
            <consortium name="EnsemblMetazoa"/>
        </authorList>
    </citation>
    <scope>IDENTIFICATION</scope>
    <source>
        <strain evidence="1">Indian</strain>
    </source>
</reference>
<evidence type="ECO:0000313" key="2">
    <source>
        <dbReference type="Proteomes" id="UP000076408"/>
    </source>
</evidence>
<dbReference type="Proteomes" id="UP000076408">
    <property type="component" value="Unassembled WGS sequence"/>
</dbReference>
<proteinExistence type="predicted"/>
<dbReference type="EnsemblMetazoa" id="ASTEI00257-RA">
    <property type="protein sequence ID" value="ASTEI00257-PA"/>
    <property type="gene ID" value="ASTEI00257"/>
</dbReference>
<reference evidence="2" key="1">
    <citation type="journal article" date="2014" name="Genome Biol.">
        <title>Genome analysis of a major urban malaria vector mosquito, Anopheles stephensi.</title>
        <authorList>
            <person name="Jiang X."/>
            <person name="Peery A."/>
            <person name="Hall A.B."/>
            <person name="Sharma A."/>
            <person name="Chen X.G."/>
            <person name="Waterhouse R.M."/>
            <person name="Komissarov A."/>
            <person name="Riehle M.M."/>
            <person name="Shouche Y."/>
            <person name="Sharakhova M.V."/>
            <person name="Lawson D."/>
            <person name="Pakpour N."/>
            <person name="Arensburger P."/>
            <person name="Davidson V.L."/>
            <person name="Eiglmeier K."/>
            <person name="Emrich S."/>
            <person name="George P."/>
            <person name="Kennedy R.C."/>
            <person name="Mane S.P."/>
            <person name="Maslen G."/>
            <person name="Oringanje C."/>
            <person name="Qi Y."/>
            <person name="Settlage R."/>
            <person name="Tojo M."/>
            <person name="Tubio J.M."/>
            <person name="Unger M.F."/>
            <person name="Wang B."/>
            <person name="Vernick K.D."/>
            <person name="Ribeiro J.M."/>
            <person name="James A.A."/>
            <person name="Michel K."/>
            <person name="Riehle M.A."/>
            <person name="Luckhart S."/>
            <person name="Sharakhov I.V."/>
            <person name="Tu Z."/>
        </authorList>
    </citation>
    <scope>NUCLEOTIDE SEQUENCE [LARGE SCALE GENOMIC DNA]</scope>
    <source>
        <strain evidence="2">Indian</strain>
    </source>
</reference>
<protein>
    <submittedName>
        <fullName evidence="1">Uncharacterized protein</fullName>
    </submittedName>
</protein>